<proteinExistence type="predicted"/>
<comment type="caution">
    <text evidence="1">The sequence shown here is derived from an EMBL/GenBank/DDBJ whole genome shotgun (WGS) entry which is preliminary data.</text>
</comment>
<dbReference type="AlphaFoldDB" id="A0A918NMR8"/>
<reference evidence="1" key="1">
    <citation type="journal article" date="2014" name="Int. J. Syst. Evol. Microbiol.">
        <title>Complete genome sequence of Corynebacterium casei LMG S-19264T (=DSM 44701T), isolated from a smear-ripened cheese.</title>
        <authorList>
            <consortium name="US DOE Joint Genome Institute (JGI-PGF)"/>
            <person name="Walter F."/>
            <person name="Albersmeier A."/>
            <person name="Kalinowski J."/>
            <person name="Ruckert C."/>
        </authorList>
    </citation>
    <scope>NUCLEOTIDE SEQUENCE</scope>
    <source>
        <strain evidence="1">JCM 4790</strain>
    </source>
</reference>
<dbReference type="EMBL" id="BMVU01000018">
    <property type="protein sequence ID" value="GGX81595.1"/>
    <property type="molecule type" value="Genomic_DNA"/>
</dbReference>
<sequence>MRSVSVCGHASKENRPVQAEFHRVSSGRSAHAGAAGALSVLRVGLVRREARPAWRQAAVSAGGGVTVRSWAPILSVPVFVKRLVGGPGLARRRGSGVVFDMRTGGFPPSCV</sequence>
<evidence type="ECO:0000313" key="2">
    <source>
        <dbReference type="Proteomes" id="UP000619244"/>
    </source>
</evidence>
<dbReference type="Proteomes" id="UP000619244">
    <property type="component" value="Unassembled WGS sequence"/>
</dbReference>
<name>A0A918NMR8_9ACTN</name>
<evidence type="ECO:0000313" key="1">
    <source>
        <dbReference type="EMBL" id="GGX81595.1"/>
    </source>
</evidence>
<reference evidence="1" key="2">
    <citation type="submission" date="2020-09" db="EMBL/GenBank/DDBJ databases">
        <authorList>
            <person name="Sun Q."/>
            <person name="Ohkuma M."/>
        </authorList>
    </citation>
    <scope>NUCLEOTIDE SEQUENCE</scope>
    <source>
        <strain evidence="1">JCM 4790</strain>
    </source>
</reference>
<gene>
    <name evidence="1" type="ORF">GCM10010358_39930</name>
</gene>
<keyword evidence="2" id="KW-1185">Reference proteome</keyword>
<protein>
    <submittedName>
        <fullName evidence="1">Uncharacterized protein</fullName>
    </submittedName>
</protein>
<accession>A0A918NMR8</accession>
<organism evidence="1 2">
    <name type="scientific">Streptomyces minutiscleroticus</name>
    <dbReference type="NCBI Taxonomy" id="68238"/>
    <lineage>
        <taxon>Bacteria</taxon>
        <taxon>Bacillati</taxon>
        <taxon>Actinomycetota</taxon>
        <taxon>Actinomycetes</taxon>
        <taxon>Kitasatosporales</taxon>
        <taxon>Streptomycetaceae</taxon>
        <taxon>Streptomyces</taxon>
    </lineage>
</organism>